<dbReference type="CDD" id="cd07340">
    <property type="entry name" value="M48B_Htpx_like"/>
    <property type="match status" value="1"/>
</dbReference>
<evidence type="ECO:0000256" key="7">
    <source>
        <dbReference type="ARBA" id="ARBA00022801"/>
    </source>
</evidence>
<dbReference type="InterPro" id="IPR001915">
    <property type="entry name" value="Peptidase_M48"/>
</dbReference>
<keyword evidence="5 12" id="KW-0812">Transmembrane</keyword>
<evidence type="ECO:0000313" key="14">
    <source>
        <dbReference type="EMBL" id="OGY13214.1"/>
    </source>
</evidence>
<dbReference type="Pfam" id="PF01435">
    <property type="entry name" value="Peptidase_M48"/>
    <property type="match status" value="1"/>
</dbReference>
<organism evidence="14 15">
    <name type="scientific">Candidatus Blackburnbacteria bacterium RIFCSPLOWO2_01_FULL_40_20</name>
    <dbReference type="NCBI Taxonomy" id="1797519"/>
    <lineage>
        <taxon>Bacteria</taxon>
        <taxon>Candidatus Blackburniibacteriota</taxon>
    </lineage>
</organism>
<evidence type="ECO:0000256" key="2">
    <source>
        <dbReference type="ARBA" id="ARBA00009779"/>
    </source>
</evidence>
<proteinExistence type="inferred from homology"/>
<dbReference type="GO" id="GO:0005886">
    <property type="term" value="C:plasma membrane"/>
    <property type="evidence" value="ECO:0007669"/>
    <property type="project" value="UniProtKB-SubCell"/>
</dbReference>
<keyword evidence="7 12" id="KW-0378">Hydrolase</keyword>
<evidence type="ECO:0000256" key="5">
    <source>
        <dbReference type="ARBA" id="ARBA00022692"/>
    </source>
</evidence>
<feature type="binding site" evidence="12">
    <location>
        <position position="223"/>
    </location>
    <ligand>
        <name>Zn(2+)</name>
        <dbReference type="ChEBI" id="CHEBI:29105"/>
        <note>catalytic</note>
    </ligand>
</feature>
<dbReference type="EC" id="3.4.24.-" evidence="12"/>
<evidence type="ECO:0000256" key="1">
    <source>
        <dbReference type="ARBA" id="ARBA00004651"/>
    </source>
</evidence>
<keyword evidence="8 12" id="KW-0862">Zinc</keyword>
<feature type="transmembrane region" description="Helical" evidence="12">
    <location>
        <begin position="159"/>
        <end position="182"/>
    </location>
</feature>
<keyword evidence="9 12" id="KW-1133">Transmembrane helix</keyword>
<keyword evidence="3 12" id="KW-1003">Cell membrane</keyword>
<protein>
    <recommendedName>
        <fullName evidence="12">Protease HtpX homolog</fullName>
        <ecNumber evidence="12">3.4.24.-</ecNumber>
    </recommendedName>
</protein>
<feature type="active site" evidence="12">
    <location>
        <position position="148"/>
    </location>
</feature>
<evidence type="ECO:0000256" key="8">
    <source>
        <dbReference type="ARBA" id="ARBA00022833"/>
    </source>
</evidence>
<reference evidence="14 15" key="1">
    <citation type="journal article" date="2016" name="Nat. Commun.">
        <title>Thousands of microbial genomes shed light on interconnected biogeochemical processes in an aquifer system.</title>
        <authorList>
            <person name="Anantharaman K."/>
            <person name="Brown C.T."/>
            <person name="Hug L.A."/>
            <person name="Sharon I."/>
            <person name="Castelle C.J."/>
            <person name="Probst A.J."/>
            <person name="Thomas B.C."/>
            <person name="Singh A."/>
            <person name="Wilkins M.J."/>
            <person name="Karaoz U."/>
            <person name="Brodie E.L."/>
            <person name="Williams K.H."/>
            <person name="Hubbard S.S."/>
            <person name="Banfield J.F."/>
        </authorList>
    </citation>
    <scope>NUCLEOTIDE SEQUENCE [LARGE SCALE GENOMIC DNA]</scope>
</reference>
<evidence type="ECO:0000256" key="6">
    <source>
        <dbReference type="ARBA" id="ARBA00022723"/>
    </source>
</evidence>
<keyword evidence="11 12" id="KW-0472">Membrane</keyword>
<evidence type="ECO:0000256" key="4">
    <source>
        <dbReference type="ARBA" id="ARBA00022670"/>
    </source>
</evidence>
<feature type="transmembrane region" description="Helical" evidence="12">
    <location>
        <begin position="20"/>
        <end position="40"/>
    </location>
</feature>
<gene>
    <name evidence="12" type="primary">htpX</name>
    <name evidence="14" type="ORF">A3A77_01415</name>
</gene>
<dbReference type="PANTHER" id="PTHR43221">
    <property type="entry name" value="PROTEASE HTPX"/>
    <property type="match status" value="1"/>
</dbReference>
<accession>A0A1G1VCS8</accession>
<comment type="cofactor">
    <cofactor evidence="12">
        <name>Zn(2+)</name>
        <dbReference type="ChEBI" id="CHEBI:29105"/>
    </cofactor>
    <text evidence="12">Binds 1 zinc ion per subunit.</text>
</comment>
<evidence type="ECO:0000256" key="3">
    <source>
        <dbReference type="ARBA" id="ARBA00022475"/>
    </source>
</evidence>
<evidence type="ECO:0000256" key="9">
    <source>
        <dbReference type="ARBA" id="ARBA00022989"/>
    </source>
</evidence>
<dbReference type="HAMAP" id="MF_00188">
    <property type="entry name" value="Pept_M48_protease_HtpX"/>
    <property type="match status" value="1"/>
</dbReference>
<dbReference type="AlphaFoldDB" id="A0A1G1VCS8"/>
<dbReference type="InterPro" id="IPR022919">
    <property type="entry name" value="Pept_M48_protease_HtpX"/>
</dbReference>
<dbReference type="EMBL" id="MHCC01000018">
    <property type="protein sequence ID" value="OGY13214.1"/>
    <property type="molecule type" value="Genomic_DNA"/>
</dbReference>
<feature type="binding site" evidence="12">
    <location>
        <position position="151"/>
    </location>
    <ligand>
        <name>Zn(2+)</name>
        <dbReference type="ChEBI" id="CHEBI:29105"/>
        <note>catalytic</note>
    </ligand>
</feature>
<keyword evidence="10 12" id="KW-0482">Metalloprotease</keyword>
<dbReference type="GO" id="GO:0008270">
    <property type="term" value="F:zinc ion binding"/>
    <property type="evidence" value="ECO:0007669"/>
    <property type="project" value="UniProtKB-UniRule"/>
</dbReference>
<keyword evidence="6 12" id="KW-0479">Metal-binding</keyword>
<dbReference type="Proteomes" id="UP000178659">
    <property type="component" value="Unassembled WGS sequence"/>
</dbReference>
<dbReference type="Gene3D" id="3.30.2010.10">
    <property type="entry name" value="Metalloproteases ('zincins'), catalytic domain"/>
    <property type="match status" value="1"/>
</dbReference>
<keyword evidence="4 12" id="KW-0645">Protease</keyword>
<feature type="binding site" evidence="12">
    <location>
        <position position="147"/>
    </location>
    <ligand>
        <name>Zn(2+)</name>
        <dbReference type="ChEBI" id="CHEBI:29105"/>
        <note>catalytic</note>
    </ligand>
</feature>
<feature type="transmembrane region" description="Helical" evidence="12">
    <location>
        <begin position="194"/>
        <end position="214"/>
    </location>
</feature>
<evidence type="ECO:0000259" key="13">
    <source>
        <dbReference type="Pfam" id="PF01435"/>
    </source>
</evidence>
<evidence type="ECO:0000313" key="15">
    <source>
        <dbReference type="Proteomes" id="UP000178659"/>
    </source>
</evidence>
<evidence type="ECO:0000256" key="11">
    <source>
        <dbReference type="ARBA" id="ARBA00023136"/>
    </source>
</evidence>
<dbReference type="PANTHER" id="PTHR43221:SF1">
    <property type="entry name" value="PROTEASE HTPX"/>
    <property type="match status" value="1"/>
</dbReference>
<comment type="caution">
    <text evidence="14">The sequence shown here is derived from an EMBL/GenBank/DDBJ whole genome shotgun (WGS) entry which is preliminary data.</text>
</comment>
<dbReference type="GO" id="GO:0004222">
    <property type="term" value="F:metalloendopeptidase activity"/>
    <property type="evidence" value="ECO:0007669"/>
    <property type="project" value="UniProtKB-UniRule"/>
</dbReference>
<name>A0A1G1VCS8_9BACT</name>
<feature type="transmembrane region" description="Helical" evidence="12">
    <location>
        <begin position="46"/>
        <end position="64"/>
    </location>
</feature>
<sequence length="301" mass="33468">MKNIVNVYEAVDSNKRKSILVMFFFTLFIVGFSYILVQAFDLGLSFLGWALILSGVMSFASYWWSDKIILSISGARPADKKRDFHFYTVAENMALASSLPMPKLYVIEDTATNAFATGRDPAHGVVCATRGLLEKLDRTELEGVIAHEMSHIGNYDMRLMSIVTILAGMVVLIADWALRFSIHSDSDRDNRVGAILLVVGFVLALLSPIIAELIKLSISRRREFLADATAAKITRFPEGLARALEKIAKDKEPLEAANKATAHLYISNPLKNHHDAIGWFAGLFSTHPPVEERIKALRQMA</sequence>
<feature type="domain" description="Peptidase M48" evidence="13">
    <location>
        <begin position="88"/>
        <end position="300"/>
    </location>
</feature>
<evidence type="ECO:0000256" key="12">
    <source>
        <dbReference type="HAMAP-Rule" id="MF_00188"/>
    </source>
</evidence>
<dbReference type="GO" id="GO:0006508">
    <property type="term" value="P:proteolysis"/>
    <property type="evidence" value="ECO:0007669"/>
    <property type="project" value="UniProtKB-KW"/>
</dbReference>
<comment type="subcellular location">
    <subcellularLocation>
        <location evidence="1 12">Cell membrane</location>
        <topology evidence="1 12">Multi-pass membrane protein</topology>
    </subcellularLocation>
</comment>
<dbReference type="InterPro" id="IPR050083">
    <property type="entry name" value="HtpX_protease"/>
</dbReference>
<evidence type="ECO:0000256" key="10">
    <source>
        <dbReference type="ARBA" id="ARBA00023049"/>
    </source>
</evidence>
<comment type="similarity">
    <text evidence="2 12">Belongs to the peptidase M48B family.</text>
</comment>